<dbReference type="Gene3D" id="2.40.10.10">
    <property type="entry name" value="Trypsin-like serine proteases"/>
    <property type="match status" value="2"/>
</dbReference>
<keyword evidence="7" id="KW-1185">Reference proteome</keyword>
<dbReference type="PROSITE" id="PS50240">
    <property type="entry name" value="TRYPSIN_DOM"/>
    <property type="match status" value="1"/>
</dbReference>
<keyword evidence="2" id="KW-1015">Disulfide bond</keyword>
<dbReference type="InterPro" id="IPR043504">
    <property type="entry name" value="Peptidase_S1_PA_chymotrypsin"/>
</dbReference>
<keyword evidence="1" id="KW-0732">Signal</keyword>
<comment type="similarity">
    <text evidence="4">Belongs to the peptidase S1 family. CLIP subfamily.</text>
</comment>
<dbReference type="InterPro" id="IPR001314">
    <property type="entry name" value="Peptidase_S1A"/>
</dbReference>
<dbReference type="OrthoDB" id="7726766at2759"/>
<keyword evidence="3" id="KW-0325">Glycoprotein</keyword>
<proteinExistence type="inferred from homology"/>
<dbReference type="GO" id="GO:0006508">
    <property type="term" value="P:proteolysis"/>
    <property type="evidence" value="ECO:0007669"/>
    <property type="project" value="InterPro"/>
</dbReference>
<name>A0A9P0AZ18_BRAAE</name>
<dbReference type="PRINTS" id="PR00722">
    <property type="entry name" value="CHYMOTRYPSIN"/>
</dbReference>
<sequence>MGCEVKMVKYAFAFVAIFMNGISCSIDKPDLLTLAGALREQYKNIPNQPSKRSTFCPASSQCVPLTSCPILNNIIDNQCVLSDRIAELGCGYQGSGLVCCPQINDPNTISPSSVVDGQKCGGSQVKGDGYDGIGAFPWVVRIGFRNVLTGEVKYPCTGSIINNRVILTAAHCALAKADNFKLFTVRIGEWNTNSEIDCGQEFCGLPVQDLAISHVIVHPGYQKQTYRNNIALIVVRSQINYTVTAQPICLPEPWSVTSNNGLLVGWGKTAGQIDTPPNQQALALPIINIQQCANVYGKTLPVTEEQVCAGGQLGNDACSGFGGAPLLVKHGDTFYQVGILSFGSDQCGASGVPSVYTNIKKYVLWIRENSPSVYNNNI</sequence>
<dbReference type="Pfam" id="PF00089">
    <property type="entry name" value="Trypsin"/>
    <property type="match status" value="1"/>
</dbReference>
<dbReference type="PANTHER" id="PTHR24258">
    <property type="entry name" value="SERINE PROTEASE-RELATED"/>
    <property type="match status" value="1"/>
</dbReference>
<evidence type="ECO:0000256" key="4">
    <source>
        <dbReference type="ARBA" id="ARBA00024195"/>
    </source>
</evidence>
<evidence type="ECO:0000259" key="5">
    <source>
        <dbReference type="PROSITE" id="PS50240"/>
    </source>
</evidence>
<gene>
    <name evidence="6" type="ORF">MELIAE_LOCUS4198</name>
</gene>
<dbReference type="CDD" id="cd00190">
    <property type="entry name" value="Tryp_SPc"/>
    <property type="match status" value="1"/>
</dbReference>
<dbReference type="PANTHER" id="PTHR24258:SF145">
    <property type="entry name" value="SERINE PROTEASE EASTER-LIKE PROTEIN"/>
    <property type="match status" value="1"/>
</dbReference>
<accession>A0A9P0AZ18</accession>
<dbReference type="AlphaFoldDB" id="A0A9P0AZ18"/>
<evidence type="ECO:0000313" key="7">
    <source>
        <dbReference type="Proteomes" id="UP001154078"/>
    </source>
</evidence>
<evidence type="ECO:0000313" key="6">
    <source>
        <dbReference type="EMBL" id="CAH0551632.1"/>
    </source>
</evidence>
<dbReference type="InterPro" id="IPR009003">
    <property type="entry name" value="Peptidase_S1_PA"/>
</dbReference>
<dbReference type="SUPFAM" id="SSF50494">
    <property type="entry name" value="Trypsin-like serine proteases"/>
    <property type="match status" value="1"/>
</dbReference>
<dbReference type="InterPro" id="IPR018114">
    <property type="entry name" value="TRYPSIN_HIS"/>
</dbReference>
<dbReference type="InterPro" id="IPR001254">
    <property type="entry name" value="Trypsin_dom"/>
</dbReference>
<evidence type="ECO:0000256" key="1">
    <source>
        <dbReference type="ARBA" id="ARBA00022729"/>
    </source>
</evidence>
<organism evidence="6 7">
    <name type="scientific">Brassicogethes aeneus</name>
    <name type="common">Rape pollen beetle</name>
    <name type="synonym">Meligethes aeneus</name>
    <dbReference type="NCBI Taxonomy" id="1431903"/>
    <lineage>
        <taxon>Eukaryota</taxon>
        <taxon>Metazoa</taxon>
        <taxon>Ecdysozoa</taxon>
        <taxon>Arthropoda</taxon>
        <taxon>Hexapoda</taxon>
        <taxon>Insecta</taxon>
        <taxon>Pterygota</taxon>
        <taxon>Neoptera</taxon>
        <taxon>Endopterygota</taxon>
        <taxon>Coleoptera</taxon>
        <taxon>Polyphaga</taxon>
        <taxon>Cucujiformia</taxon>
        <taxon>Nitidulidae</taxon>
        <taxon>Meligethinae</taxon>
        <taxon>Brassicogethes</taxon>
    </lineage>
</organism>
<dbReference type="GO" id="GO:0004252">
    <property type="term" value="F:serine-type endopeptidase activity"/>
    <property type="evidence" value="ECO:0007669"/>
    <property type="project" value="InterPro"/>
</dbReference>
<feature type="domain" description="Peptidase S1" evidence="5">
    <location>
        <begin position="114"/>
        <end position="371"/>
    </location>
</feature>
<evidence type="ECO:0000256" key="2">
    <source>
        <dbReference type="ARBA" id="ARBA00023157"/>
    </source>
</evidence>
<protein>
    <recommendedName>
        <fullName evidence="5">Peptidase S1 domain-containing protein</fullName>
    </recommendedName>
</protein>
<dbReference type="FunFam" id="2.40.10.10:FF:000028">
    <property type="entry name" value="Serine protease easter"/>
    <property type="match status" value="1"/>
</dbReference>
<dbReference type="SMART" id="SM00020">
    <property type="entry name" value="Tryp_SPc"/>
    <property type="match status" value="1"/>
</dbReference>
<dbReference type="Proteomes" id="UP001154078">
    <property type="component" value="Chromosome 2"/>
</dbReference>
<dbReference type="EMBL" id="OV121133">
    <property type="protein sequence ID" value="CAH0551632.1"/>
    <property type="molecule type" value="Genomic_DNA"/>
</dbReference>
<evidence type="ECO:0000256" key="3">
    <source>
        <dbReference type="ARBA" id="ARBA00023180"/>
    </source>
</evidence>
<dbReference type="PROSITE" id="PS00134">
    <property type="entry name" value="TRYPSIN_HIS"/>
    <property type="match status" value="1"/>
</dbReference>
<reference evidence="6" key="1">
    <citation type="submission" date="2021-12" db="EMBL/GenBank/DDBJ databases">
        <authorList>
            <person name="King R."/>
        </authorList>
    </citation>
    <scope>NUCLEOTIDE SEQUENCE</scope>
</reference>